<dbReference type="Pfam" id="PF00044">
    <property type="entry name" value="Gp_dh_N"/>
    <property type="match status" value="1"/>
</dbReference>
<dbReference type="PANTHER" id="PTHR10836">
    <property type="entry name" value="GLYCERALDEHYDE 3-PHOSPHATE DEHYDROGENASE"/>
    <property type="match status" value="1"/>
</dbReference>
<evidence type="ECO:0000256" key="6">
    <source>
        <dbReference type="ARBA" id="ARBA00023027"/>
    </source>
</evidence>
<dbReference type="PRINTS" id="PR00078">
    <property type="entry name" value="G3PDHDRGNASE"/>
</dbReference>
<accession>A0A8T0GAI8</accession>
<evidence type="ECO:0000313" key="15">
    <source>
        <dbReference type="Proteomes" id="UP000822688"/>
    </source>
</evidence>
<dbReference type="InterPro" id="IPR020829">
    <property type="entry name" value="GlycerAld_3-P_DH_cat"/>
</dbReference>
<dbReference type="SUPFAM" id="SSF51735">
    <property type="entry name" value="NAD(P)-binding Rossmann-fold domains"/>
    <property type="match status" value="1"/>
</dbReference>
<dbReference type="FunFam" id="3.40.50.720:FF:000266">
    <property type="entry name" value="Glyceraldehyde-3-phosphate dehydrogenase"/>
    <property type="match status" value="1"/>
</dbReference>
<evidence type="ECO:0000256" key="9">
    <source>
        <dbReference type="PIRSR" id="PIRSR000149-1"/>
    </source>
</evidence>
<dbReference type="CDD" id="cd05214">
    <property type="entry name" value="GAPDH_I_N"/>
    <property type="match status" value="1"/>
</dbReference>
<name>A0A8T0GAI8_CERPU</name>
<evidence type="ECO:0000256" key="10">
    <source>
        <dbReference type="PIRSR" id="PIRSR000149-3"/>
    </source>
</evidence>
<evidence type="ECO:0000256" key="8">
    <source>
        <dbReference type="ARBA" id="ARBA00025350"/>
    </source>
</evidence>
<feature type="binding site" evidence="10">
    <location>
        <position position="52"/>
    </location>
    <ligand>
        <name>NAD(+)</name>
        <dbReference type="ChEBI" id="CHEBI:57540"/>
    </ligand>
</feature>
<dbReference type="InterPro" id="IPR036291">
    <property type="entry name" value="NAD(P)-bd_dom_sf"/>
</dbReference>
<feature type="binding site" evidence="10">
    <location>
        <position position="338"/>
    </location>
    <ligand>
        <name>NAD(+)</name>
        <dbReference type="ChEBI" id="CHEBI:57540"/>
    </ligand>
</feature>
<feature type="site" description="Activates thiol group during catalysis" evidence="11">
    <location>
        <position position="199"/>
    </location>
</feature>
<dbReference type="GO" id="GO:0005829">
    <property type="term" value="C:cytosol"/>
    <property type="evidence" value="ECO:0007669"/>
    <property type="project" value="TreeGrafter"/>
</dbReference>
<dbReference type="SMART" id="SM00846">
    <property type="entry name" value="Gp_dh_N"/>
    <property type="match status" value="1"/>
</dbReference>
<dbReference type="EMBL" id="CM026433">
    <property type="protein sequence ID" value="KAG0555477.1"/>
    <property type="molecule type" value="Genomic_DNA"/>
</dbReference>
<evidence type="ECO:0000259" key="13">
    <source>
        <dbReference type="SMART" id="SM00846"/>
    </source>
</evidence>
<evidence type="ECO:0000256" key="2">
    <source>
        <dbReference type="ARBA" id="ARBA00007406"/>
    </source>
</evidence>
<feature type="binding site" evidence="10">
    <location>
        <position position="142"/>
    </location>
    <ligand>
        <name>NAD(+)</name>
        <dbReference type="ChEBI" id="CHEBI:57540"/>
    </ligand>
</feature>
<dbReference type="InterPro" id="IPR020830">
    <property type="entry name" value="GlycerAld_3-P_DH_AS"/>
</dbReference>
<reference evidence="14" key="1">
    <citation type="submission" date="2020-06" db="EMBL/GenBank/DDBJ databases">
        <title>WGS assembly of Ceratodon purpureus strain R40.</title>
        <authorList>
            <person name="Carey S.B."/>
            <person name="Jenkins J."/>
            <person name="Shu S."/>
            <person name="Lovell J.T."/>
            <person name="Sreedasyam A."/>
            <person name="Maumus F."/>
            <person name="Tiley G.P."/>
            <person name="Fernandez-Pozo N."/>
            <person name="Barry K."/>
            <person name="Chen C."/>
            <person name="Wang M."/>
            <person name="Lipzen A."/>
            <person name="Daum C."/>
            <person name="Saski C.A."/>
            <person name="Payton A.C."/>
            <person name="Mcbreen J.C."/>
            <person name="Conrad R.E."/>
            <person name="Kollar L.M."/>
            <person name="Olsson S."/>
            <person name="Huttunen S."/>
            <person name="Landis J.B."/>
            <person name="Wickett N.J."/>
            <person name="Johnson M.G."/>
            <person name="Rensing S.A."/>
            <person name="Grimwood J."/>
            <person name="Schmutz J."/>
            <person name="Mcdaniel S.F."/>
        </authorList>
    </citation>
    <scope>NUCLEOTIDE SEQUENCE</scope>
    <source>
        <strain evidence="14">R40</strain>
    </source>
</reference>
<evidence type="ECO:0000256" key="5">
    <source>
        <dbReference type="ARBA" id="ARBA00023002"/>
    </source>
</evidence>
<dbReference type="InterPro" id="IPR020828">
    <property type="entry name" value="GlycerAld_3-P_DH_NAD(P)-bd"/>
</dbReference>
<evidence type="ECO:0000256" key="4">
    <source>
        <dbReference type="ARBA" id="ARBA00013119"/>
    </source>
</evidence>
<dbReference type="Gene3D" id="3.40.50.720">
    <property type="entry name" value="NAD(P)-binding Rossmann-like Domain"/>
    <property type="match status" value="1"/>
</dbReference>
<keyword evidence="10" id="KW-0547">Nucleotide-binding</keyword>
<evidence type="ECO:0000256" key="1">
    <source>
        <dbReference type="ARBA" id="ARBA00004869"/>
    </source>
</evidence>
<dbReference type="Proteomes" id="UP000822688">
    <property type="component" value="Chromosome 12"/>
</dbReference>
<dbReference type="SUPFAM" id="SSF55347">
    <property type="entry name" value="Glyceraldehyde-3-phosphate dehydrogenase-like, C-terminal domain"/>
    <property type="match status" value="1"/>
</dbReference>
<comment type="similarity">
    <text evidence="2 12">Belongs to the glyceraldehyde-3-phosphate dehydrogenase family.</text>
</comment>
<gene>
    <name evidence="14" type="ORF">KC19_12G171900</name>
</gene>
<dbReference type="AlphaFoldDB" id="A0A8T0GAI8"/>
<sequence length="363" mass="39683">MGRGVSAGAARNNSATSPAKVRIGINGFGRFGRLVARVALERDDIELVAVNDPFISTDYMAYMFTYDTVHGHKCGKGEIYAQDANTLSFAGKKVAVYGHKDLAKIPWSKHRADYVVECTGNYTDKDRAAAHLKGGAKKVIITGFSKDAPTFVVGVNEKDYRPEHNVVAMASCTTNCMTPLVKVLHDRFGVAEALMTTVHSLTATKTQTLEGPSLKDWRSGAPAGFNLIPSSTTASKAVDRLIPSLKGKIRSVAFRVPTPDASLVDLTIRLNKRASYEDICGAVREEAEGKMKGVLGYSDDDLVKSSEFIGDSRSCIFDAKAGFALAENFVKIVAWYDNEWGYSHRVVDLIMHMSSVQHSRYHF</sequence>
<feature type="active site" description="Nucleophile" evidence="9">
    <location>
        <position position="172"/>
    </location>
</feature>
<feature type="domain" description="Glyceraldehyde 3-phosphate dehydrogenase NAD(P) binding" evidence="13">
    <location>
        <begin position="21"/>
        <end position="172"/>
    </location>
</feature>
<proteinExistence type="inferred from homology"/>
<protein>
    <recommendedName>
        <fullName evidence="4">glyceraldehyde-3-phosphate dehydrogenase (phosphorylating)</fullName>
        <ecNumber evidence="4">1.2.1.12</ecNumber>
    </recommendedName>
</protein>
<dbReference type="OrthoDB" id="1152826at2759"/>
<comment type="function">
    <text evidence="8">Key enzyme in glycolysis that catalyzes the first step of the pathway by converting D-glyceraldehyde 3-phosphate (G3P) into 3-phospho-D-glyceroyl phosphate. Essential for the maintenance of cellular ATP levels and carbohydrate metabolism.</text>
</comment>
<dbReference type="Pfam" id="PF02800">
    <property type="entry name" value="Gp_dh_C"/>
    <property type="match status" value="1"/>
</dbReference>
<evidence type="ECO:0000313" key="14">
    <source>
        <dbReference type="EMBL" id="KAG0555477.1"/>
    </source>
</evidence>
<dbReference type="GO" id="GO:0006096">
    <property type="term" value="P:glycolytic process"/>
    <property type="evidence" value="ECO:0007669"/>
    <property type="project" value="UniProtKB-KW"/>
</dbReference>
<organism evidence="14 15">
    <name type="scientific">Ceratodon purpureus</name>
    <name type="common">Fire moss</name>
    <name type="synonym">Dicranum purpureum</name>
    <dbReference type="NCBI Taxonomy" id="3225"/>
    <lineage>
        <taxon>Eukaryota</taxon>
        <taxon>Viridiplantae</taxon>
        <taxon>Streptophyta</taxon>
        <taxon>Embryophyta</taxon>
        <taxon>Bryophyta</taxon>
        <taxon>Bryophytina</taxon>
        <taxon>Bryopsida</taxon>
        <taxon>Dicranidae</taxon>
        <taxon>Pseudoditrichales</taxon>
        <taxon>Ditrichaceae</taxon>
        <taxon>Ceratodon</taxon>
    </lineage>
</organism>
<keyword evidence="7" id="KW-0324">Glycolysis</keyword>
<keyword evidence="6 10" id="KW-0520">NAD</keyword>
<dbReference type="EC" id="1.2.1.12" evidence="4"/>
<evidence type="ECO:0000256" key="12">
    <source>
        <dbReference type="RuleBase" id="RU000397"/>
    </source>
</evidence>
<comment type="subunit">
    <text evidence="3">Homotetramer.</text>
</comment>
<comment type="pathway">
    <text evidence="1">Carbohydrate degradation; glycolysis; pyruvate from D-glyceraldehyde 3-phosphate: step 1/5.</text>
</comment>
<dbReference type="PROSITE" id="PS00071">
    <property type="entry name" value="GAPDH"/>
    <property type="match status" value="1"/>
</dbReference>
<dbReference type="FunFam" id="3.30.360.10:FF:000001">
    <property type="entry name" value="Glyceraldehyde-3-phosphate dehydrogenase"/>
    <property type="match status" value="1"/>
</dbReference>
<dbReference type="CDD" id="cd18126">
    <property type="entry name" value="GAPDH_I_C"/>
    <property type="match status" value="1"/>
</dbReference>
<dbReference type="InterPro" id="IPR020831">
    <property type="entry name" value="GlycerAld/Erythrose_P_DH"/>
</dbReference>
<dbReference type="PIRSF" id="PIRSF000149">
    <property type="entry name" value="GAP_DH"/>
    <property type="match status" value="1"/>
</dbReference>
<dbReference type="GO" id="GO:0004365">
    <property type="term" value="F:glyceraldehyde-3-phosphate dehydrogenase (NAD+) (phosphorylating) activity"/>
    <property type="evidence" value="ECO:0007669"/>
    <property type="project" value="UniProtKB-EC"/>
</dbReference>
<evidence type="ECO:0000256" key="3">
    <source>
        <dbReference type="ARBA" id="ARBA00011881"/>
    </source>
</evidence>
<dbReference type="GO" id="GO:0051287">
    <property type="term" value="F:NAD binding"/>
    <property type="evidence" value="ECO:0007669"/>
    <property type="project" value="InterPro"/>
</dbReference>
<keyword evidence="15" id="KW-1185">Reference proteome</keyword>
<evidence type="ECO:0000256" key="11">
    <source>
        <dbReference type="PIRSR" id="PIRSR000149-4"/>
    </source>
</evidence>
<comment type="caution">
    <text evidence="14">The sequence shown here is derived from an EMBL/GenBank/DDBJ whole genome shotgun (WGS) entry which is preliminary data.</text>
</comment>
<keyword evidence="5" id="KW-0560">Oxidoreductase</keyword>
<dbReference type="PANTHER" id="PTHR10836:SF132">
    <property type="entry name" value="GLYCERALDEHYDE-3-PHOSPHATE DEHYDROGENASE"/>
    <property type="match status" value="1"/>
</dbReference>
<evidence type="ECO:0000256" key="7">
    <source>
        <dbReference type="ARBA" id="ARBA00023152"/>
    </source>
</evidence>
<dbReference type="Gene3D" id="3.30.360.10">
    <property type="entry name" value="Dihydrodipicolinate Reductase, domain 2"/>
    <property type="match status" value="1"/>
</dbReference>